<name>A0A4E0S4H1_9HYME</name>
<protein>
    <recommendedName>
        <fullName evidence="10">Odorant receptor</fullName>
    </recommendedName>
</protein>
<keyword evidence="12" id="KW-1185">Reference proteome</keyword>
<gene>
    <name evidence="11" type="primary">Or6</name>
    <name evidence="11" type="ORF">DALL_DALL000220</name>
</gene>
<evidence type="ECO:0000256" key="2">
    <source>
        <dbReference type="ARBA" id="ARBA00022475"/>
    </source>
</evidence>
<dbReference type="PANTHER" id="PTHR21137">
    <property type="entry name" value="ODORANT RECEPTOR"/>
    <property type="match status" value="1"/>
</dbReference>
<feature type="transmembrane region" description="Helical" evidence="10">
    <location>
        <begin position="314"/>
        <end position="337"/>
    </location>
</feature>
<feature type="transmembrane region" description="Helical" evidence="10">
    <location>
        <begin position="144"/>
        <end position="164"/>
    </location>
</feature>
<evidence type="ECO:0000256" key="5">
    <source>
        <dbReference type="ARBA" id="ARBA00022725"/>
    </source>
</evidence>
<keyword evidence="5 10" id="KW-0552">Olfaction</keyword>
<evidence type="ECO:0000256" key="1">
    <source>
        <dbReference type="ARBA" id="ARBA00004651"/>
    </source>
</evidence>
<feature type="transmembrane region" description="Helical" evidence="10">
    <location>
        <begin position="211"/>
        <end position="232"/>
    </location>
</feature>
<dbReference type="InterPro" id="IPR004117">
    <property type="entry name" value="7tm6_olfct_rcpt"/>
</dbReference>
<keyword evidence="3 10" id="KW-0716">Sensory transduction</keyword>
<dbReference type="Pfam" id="PF02949">
    <property type="entry name" value="7tm_6"/>
    <property type="match status" value="1"/>
</dbReference>
<evidence type="ECO:0000256" key="6">
    <source>
        <dbReference type="ARBA" id="ARBA00022989"/>
    </source>
</evidence>
<comment type="similarity">
    <text evidence="10">Belongs to the insect chemoreceptor superfamily. Heteromeric odorant receptor channel (TC 1.A.69) family.</text>
</comment>
<dbReference type="PANTHER" id="PTHR21137:SF35">
    <property type="entry name" value="ODORANT RECEPTOR 19A-RELATED"/>
    <property type="match status" value="1"/>
</dbReference>
<keyword evidence="6 10" id="KW-1133">Transmembrane helix</keyword>
<comment type="caution">
    <text evidence="10">Lacks conserved residue(s) required for the propagation of feature annotation.</text>
</comment>
<dbReference type="GO" id="GO:0007165">
    <property type="term" value="P:signal transduction"/>
    <property type="evidence" value="ECO:0007669"/>
    <property type="project" value="UniProtKB-KW"/>
</dbReference>
<feature type="transmembrane region" description="Helical" evidence="10">
    <location>
        <begin position="51"/>
        <end position="76"/>
    </location>
</feature>
<dbReference type="GO" id="GO:0004984">
    <property type="term" value="F:olfactory receptor activity"/>
    <property type="evidence" value="ECO:0007669"/>
    <property type="project" value="InterPro"/>
</dbReference>
<feature type="transmembrane region" description="Helical" evidence="10">
    <location>
        <begin position="280"/>
        <end position="302"/>
    </location>
</feature>
<evidence type="ECO:0000256" key="10">
    <source>
        <dbReference type="RuleBase" id="RU351113"/>
    </source>
</evidence>
<keyword evidence="7 10" id="KW-0472">Membrane</keyword>
<accession>A0A4E0S4H1</accession>
<dbReference type="GO" id="GO:0005886">
    <property type="term" value="C:plasma membrane"/>
    <property type="evidence" value="ECO:0007669"/>
    <property type="project" value="UniProtKB-SubCell"/>
</dbReference>
<evidence type="ECO:0000256" key="7">
    <source>
        <dbReference type="ARBA" id="ARBA00023136"/>
    </source>
</evidence>
<evidence type="ECO:0000256" key="4">
    <source>
        <dbReference type="ARBA" id="ARBA00022692"/>
    </source>
</evidence>
<comment type="subcellular location">
    <subcellularLocation>
        <location evidence="1 10">Cell membrane</location>
        <topology evidence="1 10">Multi-pass membrane protein</topology>
    </subcellularLocation>
</comment>
<keyword evidence="9 10" id="KW-0807">Transducer</keyword>
<keyword evidence="2" id="KW-1003">Cell membrane</keyword>
<reference evidence="11" key="1">
    <citation type="submission" date="2019-02" db="EMBL/GenBank/DDBJ databases">
        <title>Genome of the parasitoid wasp Diachasma alloeum, an emerging model for ecological speciation and transitions to asexual reproduction.</title>
        <authorList>
            <person name="Robertson H.M."/>
            <person name="Walden K.K."/>
            <person name="Tvedte E.S."/>
            <person name="Hood G.R."/>
            <person name="Feder J.L."/>
            <person name="Forbes A.A."/>
            <person name="Logsdon J.M."/>
            <person name="Mcelroy K.E."/>
        </authorList>
    </citation>
    <scope>NUCLEOTIDE SEQUENCE [LARGE SCALE GENOMIC DNA]</scope>
    <source>
        <strain evidence="11">Michigan</strain>
    </source>
</reference>
<organism evidence="11 12">
    <name type="scientific">Diachasma alloeum</name>
    <dbReference type="NCBI Taxonomy" id="454923"/>
    <lineage>
        <taxon>Eukaryota</taxon>
        <taxon>Metazoa</taxon>
        <taxon>Ecdysozoa</taxon>
        <taxon>Arthropoda</taxon>
        <taxon>Hexapoda</taxon>
        <taxon>Insecta</taxon>
        <taxon>Pterygota</taxon>
        <taxon>Neoptera</taxon>
        <taxon>Endopterygota</taxon>
        <taxon>Hymenoptera</taxon>
        <taxon>Apocrita</taxon>
        <taxon>Ichneumonoidea</taxon>
        <taxon>Braconidae</taxon>
        <taxon>Opiinae</taxon>
        <taxon>Diachasma</taxon>
    </lineage>
</organism>
<dbReference type="AlphaFoldDB" id="A0A4E0S4H1"/>
<keyword evidence="4 10" id="KW-0812">Transmembrane</keyword>
<evidence type="ECO:0000256" key="9">
    <source>
        <dbReference type="ARBA" id="ARBA00023224"/>
    </source>
</evidence>
<evidence type="ECO:0000256" key="8">
    <source>
        <dbReference type="ARBA" id="ARBA00023170"/>
    </source>
</evidence>
<dbReference type="Proteomes" id="UP000297026">
    <property type="component" value="Unassembled WGS sequence"/>
</dbReference>
<keyword evidence="8 10" id="KW-0675">Receptor</keyword>
<proteinExistence type="inferred from homology"/>
<evidence type="ECO:0000256" key="3">
    <source>
        <dbReference type="ARBA" id="ARBA00022606"/>
    </source>
</evidence>
<dbReference type="OrthoDB" id="6604226at2759"/>
<dbReference type="GO" id="GO:0005549">
    <property type="term" value="F:odorant binding"/>
    <property type="evidence" value="ECO:0007669"/>
    <property type="project" value="InterPro"/>
</dbReference>
<evidence type="ECO:0000313" key="11">
    <source>
        <dbReference type="EMBL" id="THK33033.1"/>
    </source>
</evidence>
<dbReference type="EMBL" id="ML158621">
    <property type="protein sequence ID" value="THK33033.1"/>
    <property type="molecule type" value="Genomic_DNA"/>
</dbReference>
<sequence length="413" mass="46866">MKNQSPILGAIPAPSERSRRDFQRATNINRWLLTPLGIWLREIDIDVTEKVLSGLAVIVCYFLIFSLLIPCALHTFLVEKSARKQMKMIGPMSFCVMAIIKYFFMIMRREKIRVCFNHLDVDWRRVKSPQDREIMMSDAKIGRFIASLCATFTYSGGFFFRTILPFAVPRKVLPDNTTMRPLIYPVYRALFNSQKTPAYEIVFATQWVSGLVMYTITVATCSLAAVLTLHACGQLKIVMSRIDDFVGSSVDTEKMLTDRLGEIVELHHRALQLVVKIEGILNEICFVEFIGCTMNICFLGYYTITELEQGKTSAIALVTYTFLMTSFTFNIFIFCYIGELLNQQGRKVGTTAYMIEWYELPGKSACGLILLLAMSNSPITITAGKMVELSYATFCNVLKTAMAYFNLLKSVIL</sequence>
<feature type="transmembrane region" description="Helical" evidence="10">
    <location>
        <begin position="88"/>
        <end position="104"/>
    </location>
</feature>
<evidence type="ECO:0000313" key="12">
    <source>
        <dbReference type="Proteomes" id="UP000297026"/>
    </source>
</evidence>